<dbReference type="CDD" id="cd00067">
    <property type="entry name" value="GAL4"/>
    <property type="match status" value="1"/>
</dbReference>
<dbReference type="STRING" id="398673.A0A2P5A0M1"/>
<dbReference type="Proteomes" id="UP000054821">
    <property type="component" value="Unassembled WGS sequence"/>
</dbReference>
<dbReference type="PANTHER" id="PTHR31668:SF4">
    <property type="entry name" value="TRANSCRIPTIONAL ACTIVATOR PROTEIN DAL81"/>
    <property type="match status" value="1"/>
</dbReference>
<sequence>MGGDFNTRAPWKRSACDRCRFQKLRCYRDEGRSSGSCNRCIKSGIKCVTGMTRPTGRPPARQPTIVDPNELLTPPKTSDASPADSNINRTDMEIVNLEFDFSLDSVLDRIGIHQTDLTLTNDLDDICSFSPPLTNLPSTPPTSEIQQHAQADLDSSAQPTGPLYHFNNYLLMPKAGATDLGVSGYNIDCVEILLSKLHLELCNQLFYVQTASWDVQDALRFTMSQESSGGHDGEVGKEHPLVSVAKASRELERLLASLYPSSGAAEYTSLAMSYHTGPPPLCTTQLLVALSCYLQIVSINDCIFTAVIEYLASGGSTTPLMPLLSSHNQTSPPTLYLGGLPILPNWKLCGTLLVHQIEYQLERIETLFGLPEHYRVSTKPGDDGKDVVAGLFAGQQSQSLLNAVFRPGEDHTRCVRSLKSKMRQMKDL</sequence>
<dbReference type="EMBL" id="JPDN02000003">
    <property type="protein sequence ID" value="PON30087.1"/>
    <property type="molecule type" value="Genomic_DNA"/>
</dbReference>
<dbReference type="GeneID" id="29984893"/>
<dbReference type="PANTHER" id="PTHR31668">
    <property type="entry name" value="GLUCOSE TRANSPORT TRANSCRIPTION REGULATOR RGT1-RELATED-RELATED"/>
    <property type="match status" value="1"/>
</dbReference>
<evidence type="ECO:0000313" key="3">
    <source>
        <dbReference type="EMBL" id="PON30087.1"/>
    </source>
</evidence>
<dbReference type="PROSITE" id="PS00463">
    <property type="entry name" value="ZN2_CY6_FUNGAL_1"/>
    <property type="match status" value="1"/>
</dbReference>
<reference evidence="3 4" key="1">
    <citation type="journal article" date="2016" name="Genome Announc.">
        <title>Draft Whole-Genome Sequence of Trichoderma gamsii T6085, a Promising Biocontrol Agent of Fusarium Head Blight on Wheat.</title>
        <authorList>
            <person name="Baroncelli R."/>
            <person name="Zapparata A."/>
            <person name="Piaggeschi G."/>
            <person name="Sarrocco S."/>
            <person name="Vannacci G."/>
        </authorList>
    </citation>
    <scope>NUCLEOTIDE SEQUENCE [LARGE SCALE GENOMIC DNA]</scope>
    <source>
        <strain evidence="3 4">T6085</strain>
    </source>
</reference>
<keyword evidence="4" id="KW-1185">Reference proteome</keyword>
<feature type="domain" description="Zn(2)-C6 fungal-type" evidence="2">
    <location>
        <begin position="15"/>
        <end position="49"/>
    </location>
</feature>
<dbReference type="GO" id="GO:0005634">
    <property type="term" value="C:nucleus"/>
    <property type="evidence" value="ECO:0007669"/>
    <property type="project" value="TreeGrafter"/>
</dbReference>
<protein>
    <recommendedName>
        <fullName evidence="2">Zn(2)-C6 fungal-type domain-containing protein</fullName>
    </recommendedName>
</protein>
<dbReference type="GO" id="GO:0000981">
    <property type="term" value="F:DNA-binding transcription factor activity, RNA polymerase II-specific"/>
    <property type="evidence" value="ECO:0007669"/>
    <property type="project" value="InterPro"/>
</dbReference>
<evidence type="ECO:0000256" key="1">
    <source>
        <dbReference type="ARBA" id="ARBA00023242"/>
    </source>
</evidence>
<organism evidence="3 4">
    <name type="scientific">Trichoderma gamsii</name>
    <dbReference type="NCBI Taxonomy" id="398673"/>
    <lineage>
        <taxon>Eukaryota</taxon>
        <taxon>Fungi</taxon>
        <taxon>Dikarya</taxon>
        <taxon>Ascomycota</taxon>
        <taxon>Pezizomycotina</taxon>
        <taxon>Sordariomycetes</taxon>
        <taxon>Hypocreomycetidae</taxon>
        <taxon>Hypocreales</taxon>
        <taxon>Hypocreaceae</taxon>
        <taxon>Trichoderma</taxon>
    </lineage>
</organism>
<dbReference type="PROSITE" id="PS50048">
    <property type="entry name" value="ZN2_CY6_FUNGAL_2"/>
    <property type="match status" value="1"/>
</dbReference>
<proteinExistence type="predicted"/>
<evidence type="ECO:0000313" key="4">
    <source>
        <dbReference type="Proteomes" id="UP000054821"/>
    </source>
</evidence>
<evidence type="ECO:0000259" key="2">
    <source>
        <dbReference type="PROSITE" id="PS50048"/>
    </source>
</evidence>
<comment type="caution">
    <text evidence="3">The sequence shown here is derived from an EMBL/GenBank/DDBJ whole genome shotgun (WGS) entry which is preliminary data.</text>
</comment>
<accession>A0A2P5A0M1</accession>
<dbReference type="SUPFAM" id="SSF57701">
    <property type="entry name" value="Zn2/Cys6 DNA-binding domain"/>
    <property type="match status" value="1"/>
</dbReference>
<dbReference type="GO" id="GO:0001080">
    <property type="term" value="P:nitrogen catabolite activation of transcription from RNA polymerase II promoter"/>
    <property type="evidence" value="ECO:0007669"/>
    <property type="project" value="TreeGrafter"/>
</dbReference>
<dbReference type="InterPro" id="IPR036864">
    <property type="entry name" value="Zn2-C6_fun-type_DNA-bd_sf"/>
</dbReference>
<dbReference type="GO" id="GO:0008270">
    <property type="term" value="F:zinc ion binding"/>
    <property type="evidence" value="ECO:0007669"/>
    <property type="project" value="InterPro"/>
</dbReference>
<gene>
    <name evidence="3" type="ORF">TGAM01_v201454</name>
</gene>
<keyword evidence="1" id="KW-0539">Nucleus</keyword>
<name>A0A2P5A0M1_9HYPO</name>
<dbReference type="InterPro" id="IPR050797">
    <property type="entry name" value="Carb_Metab_Trans_Reg"/>
</dbReference>
<dbReference type="Pfam" id="PF00172">
    <property type="entry name" value="Zn_clus"/>
    <property type="match status" value="1"/>
</dbReference>
<dbReference type="RefSeq" id="XP_018662078.1">
    <property type="nucleotide sequence ID" value="XM_018804810.1"/>
</dbReference>
<dbReference type="Gene3D" id="4.10.240.10">
    <property type="entry name" value="Zn(2)-C6 fungal-type DNA-binding domain"/>
    <property type="match status" value="1"/>
</dbReference>
<dbReference type="InterPro" id="IPR001138">
    <property type="entry name" value="Zn2Cys6_DnaBD"/>
</dbReference>
<dbReference type="AlphaFoldDB" id="A0A2P5A0M1"/>